<name>A0A9W6RGC9_9ACTN</name>
<dbReference type="EMBL" id="BSTJ01000004">
    <property type="protein sequence ID" value="GLY75334.1"/>
    <property type="molecule type" value="Genomic_DNA"/>
</dbReference>
<reference evidence="1" key="1">
    <citation type="submission" date="2023-03" db="EMBL/GenBank/DDBJ databases">
        <title>Actinoallomurus iriomotensis NBRC 103681.</title>
        <authorList>
            <person name="Ichikawa N."/>
            <person name="Sato H."/>
            <person name="Tonouchi N."/>
        </authorList>
    </citation>
    <scope>NUCLEOTIDE SEQUENCE</scope>
    <source>
        <strain evidence="1">NBRC 103681</strain>
    </source>
</reference>
<proteinExistence type="predicted"/>
<organism evidence="1 2">
    <name type="scientific">Actinoallomurus iriomotensis</name>
    <dbReference type="NCBI Taxonomy" id="478107"/>
    <lineage>
        <taxon>Bacteria</taxon>
        <taxon>Bacillati</taxon>
        <taxon>Actinomycetota</taxon>
        <taxon>Actinomycetes</taxon>
        <taxon>Streptosporangiales</taxon>
        <taxon>Thermomonosporaceae</taxon>
        <taxon>Actinoallomurus</taxon>
    </lineage>
</organism>
<evidence type="ECO:0000313" key="2">
    <source>
        <dbReference type="Proteomes" id="UP001165135"/>
    </source>
</evidence>
<sequence>MVTPTSAPFAESAPAAPFLSTVLVLEPHAAVTLRAMNRPMAIVAILVNLMSHLGSGQAATPGLQLDFAAVSGSVTGHKSDVKTQFGNASYHPLAVDFADVTGNIRVS</sequence>
<gene>
    <name evidence="1" type="ORF">Airi01_036010</name>
</gene>
<dbReference type="Proteomes" id="UP001165135">
    <property type="component" value="Unassembled WGS sequence"/>
</dbReference>
<accession>A0A9W6RGC9</accession>
<dbReference type="AlphaFoldDB" id="A0A9W6RGC9"/>
<comment type="caution">
    <text evidence="1">The sequence shown here is derived from an EMBL/GenBank/DDBJ whole genome shotgun (WGS) entry which is preliminary data.</text>
</comment>
<evidence type="ECO:0000313" key="1">
    <source>
        <dbReference type="EMBL" id="GLY75334.1"/>
    </source>
</evidence>
<protein>
    <submittedName>
        <fullName evidence="1">Uncharacterized protein</fullName>
    </submittedName>
</protein>